<evidence type="ECO:0000256" key="5">
    <source>
        <dbReference type="ARBA" id="ARBA00022989"/>
    </source>
</evidence>
<dbReference type="InterPro" id="IPR016186">
    <property type="entry name" value="C-type_lectin-like/link_sf"/>
</dbReference>
<keyword evidence="9" id="KW-1185">Reference proteome</keyword>
<evidence type="ECO:0000256" key="4">
    <source>
        <dbReference type="ARBA" id="ARBA00022968"/>
    </source>
</evidence>
<name>A0A8C3P6N2_CHRPI</name>
<protein>
    <recommendedName>
        <fullName evidence="10">C-type lectin domain-containing protein</fullName>
    </recommendedName>
</protein>
<feature type="transmembrane region" description="Helical" evidence="7">
    <location>
        <begin position="12"/>
        <end position="32"/>
    </location>
</feature>
<organism evidence="8 9">
    <name type="scientific">Chrysemys picta bellii</name>
    <name type="common">Western painted turtle</name>
    <name type="synonym">Emys bellii</name>
    <dbReference type="NCBI Taxonomy" id="8478"/>
    <lineage>
        <taxon>Eukaryota</taxon>
        <taxon>Metazoa</taxon>
        <taxon>Chordata</taxon>
        <taxon>Craniata</taxon>
        <taxon>Vertebrata</taxon>
        <taxon>Euteleostomi</taxon>
        <taxon>Archelosauria</taxon>
        <taxon>Testudinata</taxon>
        <taxon>Testudines</taxon>
        <taxon>Cryptodira</taxon>
        <taxon>Durocryptodira</taxon>
        <taxon>Testudinoidea</taxon>
        <taxon>Emydidae</taxon>
        <taxon>Chrysemys</taxon>
    </lineage>
</organism>
<evidence type="ECO:0000256" key="7">
    <source>
        <dbReference type="SAM" id="Phobius"/>
    </source>
</evidence>
<dbReference type="Proteomes" id="UP000694380">
    <property type="component" value="Unplaced"/>
</dbReference>
<dbReference type="OMA" id="CPENWFW"/>
<evidence type="ECO:0000256" key="2">
    <source>
        <dbReference type="ARBA" id="ARBA00022692"/>
    </source>
</evidence>
<evidence type="ECO:0000256" key="1">
    <source>
        <dbReference type="ARBA" id="ARBA00004606"/>
    </source>
</evidence>
<evidence type="ECO:0000256" key="6">
    <source>
        <dbReference type="ARBA" id="ARBA00023136"/>
    </source>
</evidence>
<dbReference type="PANTHER" id="PTHR22800:SF252">
    <property type="entry name" value="NATURAL KILLER CELLS ANTIGEN CD94"/>
    <property type="match status" value="1"/>
</dbReference>
<proteinExistence type="predicted"/>
<keyword evidence="2 7" id="KW-0812">Transmembrane</keyword>
<dbReference type="SUPFAM" id="SSF56436">
    <property type="entry name" value="C-type lectin-like"/>
    <property type="match status" value="1"/>
</dbReference>
<keyword evidence="4" id="KW-0735">Signal-anchor</keyword>
<reference evidence="8" key="2">
    <citation type="submission" date="2025-09" db="UniProtKB">
        <authorList>
            <consortium name="Ensembl"/>
        </authorList>
    </citation>
    <scope>IDENTIFICATION</scope>
</reference>
<dbReference type="AlphaFoldDB" id="A0A8C3P6N2"/>
<dbReference type="GO" id="GO:0016020">
    <property type="term" value="C:membrane"/>
    <property type="evidence" value="ECO:0007669"/>
    <property type="project" value="UniProtKB-SubCell"/>
</dbReference>
<dbReference type="GO" id="GO:0030246">
    <property type="term" value="F:carbohydrate binding"/>
    <property type="evidence" value="ECO:0007669"/>
    <property type="project" value="UniProtKB-KW"/>
</dbReference>
<dbReference type="GeneTree" id="ENSGT00940000154558"/>
<dbReference type="GO" id="GO:0045954">
    <property type="term" value="P:positive regulation of natural killer cell mediated cytotoxicity"/>
    <property type="evidence" value="ECO:0007669"/>
    <property type="project" value="TreeGrafter"/>
</dbReference>
<keyword evidence="3" id="KW-0430">Lectin</keyword>
<dbReference type="InterPro" id="IPR016187">
    <property type="entry name" value="CTDL_fold"/>
</dbReference>
<dbReference type="Gene3D" id="3.10.100.10">
    <property type="entry name" value="Mannose-Binding Protein A, subunit A"/>
    <property type="match status" value="1"/>
</dbReference>
<dbReference type="GO" id="GO:0002223">
    <property type="term" value="P:stimulatory C-type lectin receptor signaling pathway"/>
    <property type="evidence" value="ECO:0007669"/>
    <property type="project" value="TreeGrafter"/>
</dbReference>
<evidence type="ECO:0008006" key="10">
    <source>
        <dbReference type="Google" id="ProtNLM"/>
    </source>
</evidence>
<evidence type="ECO:0000313" key="9">
    <source>
        <dbReference type="Proteomes" id="UP000694380"/>
    </source>
</evidence>
<evidence type="ECO:0000256" key="3">
    <source>
        <dbReference type="ARBA" id="ARBA00022734"/>
    </source>
</evidence>
<accession>A0A8C3P6N2</accession>
<sequence>ESIPLPSKWRCTALILGILCLTLLVTAGILGIQGKYLQGKSLRDRFSQKYLFSFQGHKCNLCPENWFWYGQVCYHLSTEWKTWQGSKDYCSSHDSRLLKIENKEELVMSFPSSLTVDTKRGMNAAMGVGFILHVHIATDKMIPPMHCILGQNQGKLGRQCITLEKVIKDI</sequence>
<comment type="subcellular location">
    <subcellularLocation>
        <location evidence="1">Membrane</location>
        <topology evidence="1">Single-pass type II membrane protein</topology>
    </subcellularLocation>
</comment>
<dbReference type="PANTHER" id="PTHR22800">
    <property type="entry name" value="C-TYPE LECTIN PROTEINS"/>
    <property type="match status" value="1"/>
</dbReference>
<evidence type="ECO:0000313" key="8">
    <source>
        <dbReference type="Ensembl" id="ENSCPBP00000019578.1"/>
    </source>
</evidence>
<reference evidence="8" key="1">
    <citation type="submission" date="2025-08" db="UniProtKB">
        <authorList>
            <consortium name="Ensembl"/>
        </authorList>
    </citation>
    <scope>IDENTIFICATION</scope>
</reference>
<dbReference type="Ensembl" id="ENSCPBT00000023044.1">
    <property type="protein sequence ID" value="ENSCPBP00000019578.1"/>
    <property type="gene ID" value="ENSCPBG00000014120.1"/>
</dbReference>
<keyword evidence="6 7" id="KW-0472">Membrane</keyword>
<keyword evidence="5 7" id="KW-1133">Transmembrane helix</keyword>
<dbReference type="InterPro" id="IPR050919">
    <property type="entry name" value="NKG2/CD94_NK_receptors"/>
</dbReference>